<evidence type="ECO:0000256" key="10">
    <source>
        <dbReference type="ARBA" id="ARBA00023224"/>
    </source>
</evidence>
<keyword evidence="6 13" id="KW-0472">Membrane</keyword>
<evidence type="ECO:0000256" key="8">
    <source>
        <dbReference type="ARBA" id="ARBA00023170"/>
    </source>
</evidence>
<evidence type="ECO:0000256" key="5">
    <source>
        <dbReference type="ARBA" id="ARBA00023040"/>
    </source>
</evidence>
<dbReference type="PRINTS" id="PR00237">
    <property type="entry name" value="GPCRRHODOPSN"/>
</dbReference>
<dbReference type="Pfam" id="PF00001">
    <property type="entry name" value="7tm_1"/>
    <property type="match status" value="1"/>
</dbReference>
<evidence type="ECO:0000256" key="13">
    <source>
        <dbReference type="SAM" id="Phobius"/>
    </source>
</evidence>
<feature type="transmembrane region" description="Helical" evidence="13">
    <location>
        <begin position="103"/>
        <end position="124"/>
    </location>
</feature>
<dbReference type="PANTHER" id="PTHR24248:SF174">
    <property type="entry name" value="TYRAMINE_OCTOPAMINE RECEPTOR"/>
    <property type="match status" value="1"/>
</dbReference>
<keyword evidence="5 11" id="KW-0297">G-protein coupled receptor</keyword>
<feature type="compositionally biased region" description="Pro residues" evidence="12">
    <location>
        <begin position="292"/>
        <end position="302"/>
    </location>
</feature>
<dbReference type="FunFam" id="1.20.1070.10:FF:000536">
    <property type="entry name" value="Predicted novel alpha-adrenergic-like G-protein coupled receptor"/>
    <property type="match status" value="1"/>
</dbReference>
<feature type="transmembrane region" description="Helical" evidence="13">
    <location>
        <begin position="380"/>
        <end position="404"/>
    </location>
</feature>
<evidence type="ECO:0000256" key="6">
    <source>
        <dbReference type="ARBA" id="ARBA00023136"/>
    </source>
</evidence>
<keyword evidence="3 11" id="KW-0812">Transmembrane</keyword>
<evidence type="ECO:0000313" key="15">
    <source>
        <dbReference type="Proteomes" id="UP000515135"/>
    </source>
</evidence>
<feature type="domain" description="G-protein coupled receptors family 1 profile" evidence="14">
    <location>
        <begin position="45"/>
        <end position="436"/>
    </location>
</feature>
<keyword evidence="10 11" id="KW-0807">Transducer</keyword>
<dbReference type="RefSeq" id="XP_019615083.1">
    <property type="nucleotide sequence ID" value="XM_019759524.1"/>
</dbReference>
<dbReference type="GO" id="GO:0005886">
    <property type="term" value="C:plasma membrane"/>
    <property type="evidence" value="ECO:0007669"/>
    <property type="project" value="UniProtKB-SubCell"/>
</dbReference>
<evidence type="ECO:0000256" key="3">
    <source>
        <dbReference type="ARBA" id="ARBA00022692"/>
    </source>
</evidence>
<organism evidence="15 16">
    <name type="scientific">Branchiostoma belcheri</name>
    <name type="common">Amphioxus</name>
    <dbReference type="NCBI Taxonomy" id="7741"/>
    <lineage>
        <taxon>Eukaryota</taxon>
        <taxon>Metazoa</taxon>
        <taxon>Chordata</taxon>
        <taxon>Cephalochordata</taxon>
        <taxon>Leptocardii</taxon>
        <taxon>Amphioxiformes</taxon>
        <taxon>Branchiostomatidae</taxon>
        <taxon>Branchiostoma</taxon>
    </lineage>
</organism>
<dbReference type="Gene3D" id="1.20.1070.10">
    <property type="entry name" value="Rhodopsin 7-helix transmembrane proteins"/>
    <property type="match status" value="2"/>
</dbReference>
<dbReference type="AlphaFoldDB" id="A0A6P4XSM9"/>
<evidence type="ECO:0000256" key="1">
    <source>
        <dbReference type="ARBA" id="ARBA00004651"/>
    </source>
</evidence>
<reference evidence="16" key="1">
    <citation type="submission" date="2025-08" db="UniProtKB">
        <authorList>
            <consortium name="RefSeq"/>
        </authorList>
    </citation>
    <scope>IDENTIFICATION</scope>
    <source>
        <tissue evidence="16">Gonad</tissue>
    </source>
</reference>
<dbReference type="CDD" id="cd15059">
    <property type="entry name" value="7tmA_alpha2_AR"/>
    <property type="match status" value="1"/>
</dbReference>
<evidence type="ECO:0000256" key="7">
    <source>
        <dbReference type="ARBA" id="ARBA00023157"/>
    </source>
</evidence>
<keyword evidence="9" id="KW-0325">Glycoprotein</keyword>
<name>A0A6P4XSM9_BRABE</name>
<dbReference type="SUPFAM" id="SSF81321">
    <property type="entry name" value="Family A G protein-coupled receptor-like"/>
    <property type="match status" value="1"/>
</dbReference>
<feature type="transmembrane region" description="Helical" evidence="13">
    <location>
        <begin position="65"/>
        <end position="83"/>
    </location>
</feature>
<feature type="transmembrane region" description="Helical" evidence="13">
    <location>
        <begin position="145"/>
        <end position="172"/>
    </location>
</feature>
<evidence type="ECO:0000256" key="12">
    <source>
        <dbReference type="SAM" id="MobiDB-lite"/>
    </source>
</evidence>
<dbReference type="Proteomes" id="UP000515135">
    <property type="component" value="Unplaced"/>
</dbReference>
<dbReference type="PRINTS" id="PR00242">
    <property type="entry name" value="DOPAMINER"/>
</dbReference>
<feature type="region of interest" description="Disordered" evidence="12">
    <location>
        <begin position="289"/>
        <end position="308"/>
    </location>
</feature>
<evidence type="ECO:0000259" key="14">
    <source>
        <dbReference type="PROSITE" id="PS50262"/>
    </source>
</evidence>
<accession>A0A6P4XSM9</accession>
<dbReference type="InterPro" id="IPR000276">
    <property type="entry name" value="GPCR_Rhodpsn"/>
</dbReference>
<dbReference type="GeneID" id="109462888"/>
<dbReference type="PROSITE" id="PS50262">
    <property type="entry name" value="G_PROTEIN_RECEP_F1_2"/>
    <property type="match status" value="1"/>
</dbReference>
<dbReference type="InterPro" id="IPR017452">
    <property type="entry name" value="GPCR_Rhodpsn_7TM"/>
</dbReference>
<evidence type="ECO:0000313" key="16">
    <source>
        <dbReference type="RefSeq" id="XP_019615083.1"/>
    </source>
</evidence>
<feature type="transmembrane region" description="Helical" evidence="13">
    <location>
        <begin position="192"/>
        <end position="220"/>
    </location>
</feature>
<comment type="subcellular location">
    <subcellularLocation>
        <location evidence="1">Cell membrane</location>
        <topology evidence="1">Multi-pass membrane protein</topology>
    </subcellularLocation>
</comment>
<evidence type="ECO:0000256" key="4">
    <source>
        <dbReference type="ARBA" id="ARBA00022989"/>
    </source>
</evidence>
<protein>
    <submittedName>
        <fullName evidence="16">Probable G-protein coupled receptor No18</fullName>
    </submittedName>
</protein>
<keyword evidence="2" id="KW-1003">Cell membrane</keyword>
<evidence type="ECO:0000256" key="2">
    <source>
        <dbReference type="ARBA" id="ARBA00022475"/>
    </source>
</evidence>
<feature type="compositionally biased region" description="Polar residues" evidence="12">
    <location>
        <begin position="317"/>
        <end position="328"/>
    </location>
</feature>
<feature type="transmembrane region" description="Helical" evidence="13">
    <location>
        <begin position="416"/>
        <end position="439"/>
    </location>
</feature>
<dbReference type="OrthoDB" id="5977853at2759"/>
<feature type="region of interest" description="Disordered" evidence="12">
    <location>
        <begin position="316"/>
        <end position="367"/>
    </location>
</feature>
<keyword evidence="8 11" id="KW-0675">Receptor</keyword>
<dbReference type="PROSITE" id="PS00237">
    <property type="entry name" value="G_PROTEIN_RECEP_F1_1"/>
    <property type="match status" value="1"/>
</dbReference>
<gene>
    <name evidence="16" type="primary">LOC109462888</name>
</gene>
<feature type="transmembrane region" description="Helical" evidence="13">
    <location>
        <begin position="30"/>
        <end position="53"/>
    </location>
</feature>
<keyword evidence="4 13" id="KW-1133">Transmembrane helix</keyword>
<dbReference type="PANTHER" id="PTHR24248">
    <property type="entry name" value="ADRENERGIC RECEPTOR-RELATED G-PROTEIN COUPLED RECEPTOR"/>
    <property type="match status" value="1"/>
</dbReference>
<proteinExistence type="inferred from homology"/>
<keyword evidence="15" id="KW-1185">Reference proteome</keyword>
<evidence type="ECO:0000256" key="9">
    <source>
        <dbReference type="ARBA" id="ARBA00023180"/>
    </source>
</evidence>
<dbReference type="InterPro" id="IPR000929">
    <property type="entry name" value="Dopamine_rcpt"/>
</dbReference>
<dbReference type="GO" id="GO:0004930">
    <property type="term" value="F:G protein-coupled receptor activity"/>
    <property type="evidence" value="ECO:0007669"/>
    <property type="project" value="UniProtKB-KW"/>
</dbReference>
<sequence>MGIFAPEDQSEGTNGTSEYNLQYTTGEVTAISITIVIIILLTIVGNVLVCMAVFMERSVQRVQNWFIASLAISDLAVGLVIMPPALVNELMGYWYFGRVMCEVFLALDVFACTASILNLCMISVDRYWSVTQAVQYFKNTNSKRAGCMIAAAWVLSAVISLPPLFGLFGWQAQVPQSADLYPKCEYSDSPGYVLYSTIGSFYIPLTIVFGMNIKVFSVALTRVRRHPSMQTAAYPINTDKPSMSPVGIAKFKIMGRFFKNMSRADGIATEDKPKTVMVNGEGKEMVTYSTPLSPPVSPPTPGEKPVTPDDQVIVEASNDNQGGNTTPTPGLRPSPTPVPRDANGNSMALQRACKRRKRDEGRKRHEKLRQRIRLSKERRLTMVIGIVMGAFVMCWLPFFVSYLVLTVCTTCRLSPLLFRFFVWLGYCNSALNPLIYTLFNKDFRDAFRKIIKRMCCKCTNHMH</sequence>
<comment type="similarity">
    <text evidence="11">Belongs to the G-protein coupled receptor 1 family.</text>
</comment>
<dbReference type="SMART" id="SM01381">
    <property type="entry name" value="7TM_GPCR_Srsx"/>
    <property type="match status" value="1"/>
</dbReference>
<evidence type="ECO:0000256" key="11">
    <source>
        <dbReference type="RuleBase" id="RU000688"/>
    </source>
</evidence>
<dbReference type="KEGG" id="bbel:109462888"/>
<keyword evidence="7" id="KW-1015">Disulfide bond</keyword>